<gene>
    <name evidence="2" type="ORF">PLANPX_2526</name>
</gene>
<keyword evidence="3" id="KW-1185">Reference proteome</keyword>
<feature type="signal peptide" evidence="1">
    <location>
        <begin position="1"/>
        <end position="19"/>
    </location>
</feature>
<reference evidence="3" key="1">
    <citation type="submission" date="2019-10" db="EMBL/GenBank/DDBJ databases">
        <title>Lacipirellula parvula gen. nov., sp. nov., representing a lineage of planctomycetes widespread in freshwater anoxic habitats, and description of the family Lacipirellulaceae.</title>
        <authorList>
            <person name="Dedysh S.N."/>
            <person name="Kulichevskaya I.S."/>
            <person name="Beletsky A.V."/>
            <person name="Rakitin A.L."/>
            <person name="Mardanov A.V."/>
            <person name="Ivanova A.A."/>
            <person name="Saltykova V.X."/>
            <person name="Rijpstra W.I.C."/>
            <person name="Sinninghe Damste J.S."/>
            <person name="Ravin N.V."/>
        </authorList>
    </citation>
    <scope>NUCLEOTIDE SEQUENCE [LARGE SCALE GENOMIC DNA]</scope>
    <source>
        <strain evidence="3">PX69</strain>
    </source>
</reference>
<organism evidence="2 3">
    <name type="scientific">Lacipirellula parvula</name>
    <dbReference type="NCBI Taxonomy" id="2650471"/>
    <lineage>
        <taxon>Bacteria</taxon>
        <taxon>Pseudomonadati</taxon>
        <taxon>Planctomycetota</taxon>
        <taxon>Planctomycetia</taxon>
        <taxon>Pirellulales</taxon>
        <taxon>Lacipirellulaceae</taxon>
        <taxon>Lacipirellula</taxon>
    </lineage>
</organism>
<accession>A0A5K7X806</accession>
<dbReference type="EMBL" id="AP021861">
    <property type="protein sequence ID" value="BBO32914.1"/>
    <property type="molecule type" value="Genomic_DNA"/>
</dbReference>
<evidence type="ECO:0000313" key="3">
    <source>
        <dbReference type="Proteomes" id="UP000326837"/>
    </source>
</evidence>
<dbReference type="Proteomes" id="UP000326837">
    <property type="component" value="Chromosome"/>
</dbReference>
<evidence type="ECO:0008006" key="4">
    <source>
        <dbReference type="Google" id="ProtNLM"/>
    </source>
</evidence>
<protein>
    <recommendedName>
        <fullName evidence="4">PEP-CTERM protein-sorting domain-containing protein</fullName>
    </recommendedName>
</protein>
<name>A0A5K7X806_9BACT</name>
<dbReference type="AlphaFoldDB" id="A0A5K7X806"/>
<sequence length="271" mass="28483">MTRSLFSLIWALSSTSCFAALSTGFEDLQLTTPTTRYATGSSFNSQGIKFTVVPYPEKLQVSVTGNNYAKGGGKELYMGGGVGVAISIPPQTTSIGFKFGQYNSYNGLTINGQSTSRQLSIKYMNGISVGGVAVSVVSSPSLAYGTVTLTGAIETLTIGGTEFAIDDLSITAPVADPAFADFNGDMVVDGTDFLRWQRNLGKASATRSDGDADNDQDVDRADLLAWRYHYSSAVSAAEAVAVVPEPAAIIMAMMATIPIVALSGVRRPRLA</sequence>
<evidence type="ECO:0000313" key="2">
    <source>
        <dbReference type="EMBL" id="BBO32914.1"/>
    </source>
</evidence>
<dbReference type="KEGG" id="lpav:PLANPX_2526"/>
<proteinExistence type="predicted"/>
<dbReference type="RefSeq" id="WP_152098797.1">
    <property type="nucleotide sequence ID" value="NZ_AP021861.1"/>
</dbReference>
<feature type="chain" id="PRO_5025072848" description="PEP-CTERM protein-sorting domain-containing protein" evidence="1">
    <location>
        <begin position="20"/>
        <end position="271"/>
    </location>
</feature>
<evidence type="ECO:0000256" key="1">
    <source>
        <dbReference type="SAM" id="SignalP"/>
    </source>
</evidence>
<dbReference type="PROSITE" id="PS51257">
    <property type="entry name" value="PROKAR_LIPOPROTEIN"/>
    <property type="match status" value="1"/>
</dbReference>
<keyword evidence="1" id="KW-0732">Signal</keyword>